<gene>
    <name evidence="2" type="ORF">HNQ39_004091</name>
</gene>
<dbReference type="EMBL" id="JACHGW010000004">
    <property type="protein sequence ID" value="MBB6052270.1"/>
    <property type="molecule type" value="Genomic_DNA"/>
</dbReference>
<dbReference type="RefSeq" id="WP_184201005.1">
    <property type="nucleotide sequence ID" value="NZ_JACHGW010000004.1"/>
</dbReference>
<evidence type="ECO:0000259" key="1">
    <source>
        <dbReference type="Pfam" id="PF09350"/>
    </source>
</evidence>
<dbReference type="InterPro" id="IPR018961">
    <property type="entry name" value="DnaJ_homolog_subfam-C_membr-28"/>
</dbReference>
<evidence type="ECO:0000313" key="2">
    <source>
        <dbReference type="EMBL" id="MBB6052270.1"/>
    </source>
</evidence>
<protein>
    <recommendedName>
        <fullName evidence="1">DnaJ homologue subfamily C member 28 conserved domain-containing protein</fullName>
    </recommendedName>
</protein>
<dbReference type="PANTHER" id="PTHR39158:SF1">
    <property type="entry name" value="DNAJ HOMOLOG SUBFAMILY C MEMBER 28"/>
    <property type="match status" value="1"/>
</dbReference>
<reference evidence="2 3" key="1">
    <citation type="submission" date="2020-08" db="EMBL/GenBank/DDBJ databases">
        <title>Genomic Encyclopedia of Type Strains, Phase IV (KMG-IV): sequencing the most valuable type-strain genomes for metagenomic binning, comparative biology and taxonomic classification.</title>
        <authorList>
            <person name="Goeker M."/>
        </authorList>
    </citation>
    <scope>NUCLEOTIDE SEQUENCE [LARGE SCALE GENOMIC DNA]</scope>
    <source>
        <strain evidence="2 3">DSM 23562</strain>
    </source>
</reference>
<dbReference type="Pfam" id="PF09350">
    <property type="entry name" value="DJC28_CD"/>
    <property type="match status" value="1"/>
</dbReference>
<dbReference type="InterPro" id="IPR052573">
    <property type="entry name" value="DnaJ_C_subfamily_28"/>
</dbReference>
<dbReference type="AlphaFoldDB" id="A0A7W9STS9"/>
<keyword evidence="3" id="KW-1185">Reference proteome</keyword>
<accession>A0A7W9STS9</accession>
<sequence>MDWMRIVGERKIKEAMDEGVFDDNPLKGQPLNYDEDAGLPPDQRITKKILKNAGALPEWMQLEVDIRREREATVKQKERAYKLLDKAPLESRERIKVRLRAELKESMDAVNTMILQYNMICPAGYARPFAPFSLQKELEELSAR</sequence>
<organism evidence="2 3">
    <name type="scientific">Armatimonas rosea</name>
    <dbReference type="NCBI Taxonomy" id="685828"/>
    <lineage>
        <taxon>Bacteria</taxon>
        <taxon>Bacillati</taxon>
        <taxon>Armatimonadota</taxon>
        <taxon>Armatimonadia</taxon>
        <taxon>Armatimonadales</taxon>
        <taxon>Armatimonadaceae</taxon>
        <taxon>Armatimonas</taxon>
    </lineage>
</organism>
<comment type="caution">
    <text evidence="2">The sequence shown here is derived from an EMBL/GenBank/DDBJ whole genome shotgun (WGS) entry which is preliminary data.</text>
</comment>
<evidence type="ECO:0000313" key="3">
    <source>
        <dbReference type="Proteomes" id="UP000520814"/>
    </source>
</evidence>
<feature type="domain" description="DnaJ homologue subfamily C member 28 conserved" evidence="1">
    <location>
        <begin position="9"/>
        <end position="72"/>
    </location>
</feature>
<proteinExistence type="predicted"/>
<name>A0A7W9STS9_ARMRO</name>
<dbReference type="PANTHER" id="PTHR39158">
    <property type="entry name" value="OS08G0560600 PROTEIN"/>
    <property type="match status" value="1"/>
</dbReference>
<dbReference type="Proteomes" id="UP000520814">
    <property type="component" value="Unassembled WGS sequence"/>
</dbReference>